<dbReference type="Proteomes" id="UP000076969">
    <property type="component" value="Chromosome"/>
</dbReference>
<feature type="compositionally biased region" description="Basic and acidic residues" evidence="1">
    <location>
        <begin position="86"/>
        <end position="105"/>
    </location>
</feature>
<organism evidence="3 4">
    <name type="scientific">Thermococcus piezophilus</name>
    <dbReference type="NCBI Taxonomy" id="1712654"/>
    <lineage>
        <taxon>Archaea</taxon>
        <taxon>Methanobacteriati</taxon>
        <taxon>Methanobacteriota</taxon>
        <taxon>Thermococci</taxon>
        <taxon>Thermococcales</taxon>
        <taxon>Thermococcaceae</taxon>
        <taxon>Thermococcus</taxon>
    </lineage>
</organism>
<dbReference type="EMBL" id="CP015520">
    <property type="protein sequence ID" value="ANF23494.1"/>
    <property type="molecule type" value="Genomic_DNA"/>
</dbReference>
<evidence type="ECO:0000259" key="2">
    <source>
        <dbReference type="Pfam" id="PF08308"/>
    </source>
</evidence>
<feature type="domain" description="PEGA" evidence="2">
    <location>
        <begin position="14"/>
        <end position="75"/>
    </location>
</feature>
<sequence>MALNMTLLPYPKFQVVSVPGGAGLYIDGKTANCTTPCNITLTPGTHTLVFKKEGFRDYETMVRAHAGDSGVISVALTDLSGRKYSLDPRIKEGNQNKWPQRREQRASFQYPLPPPTCSEAF</sequence>
<gene>
    <name evidence="3" type="ORF">A7C91_10245</name>
</gene>
<name>A0A172WJ67_9EURY</name>
<dbReference type="AlphaFoldDB" id="A0A172WJ67"/>
<dbReference type="InterPro" id="IPR013229">
    <property type="entry name" value="PEGA"/>
</dbReference>
<dbReference type="KEGG" id="tpie:A7C91_10245"/>
<evidence type="ECO:0000313" key="4">
    <source>
        <dbReference type="Proteomes" id="UP000076969"/>
    </source>
</evidence>
<proteinExistence type="predicted"/>
<protein>
    <recommendedName>
        <fullName evidence="2">PEGA domain-containing protein</fullName>
    </recommendedName>
</protein>
<keyword evidence="4" id="KW-1185">Reference proteome</keyword>
<accession>A0A172WJ67</accession>
<evidence type="ECO:0000256" key="1">
    <source>
        <dbReference type="SAM" id="MobiDB-lite"/>
    </source>
</evidence>
<evidence type="ECO:0000313" key="3">
    <source>
        <dbReference type="EMBL" id="ANF23494.1"/>
    </source>
</evidence>
<dbReference type="Pfam" id="PF08308">
    <property type="entry name" value="PEGA"/>
    <property type="match status" value="1"/>
</dbReference>
<feature type="region of interest" description="Disordered" evidence="1">
    <location>
        <begin position="86"/>
        <end position="110"/>
    </location>
</feature>
<reference evidence="4" key="1">
    <citation type="journal article" date="2016" name="Syst. Appl. Microbiol.">
        <title>Thermococcus piezophilus sp. nov., a novel hyperthermophilic and piezophilic archaeon with a broad pressure range for growth, isolated from a deepest hydrothermal vent at the Mid-Cayman Rise.</title>
        <authorList>
            <person name="Dalmasso C."/>
            <person name="Oger P."/>
            <person name="Selva G."/>
            <person name="Courtine D."/>
            <person name="L'Haridon S."/>
            <person name="Garlaschelli A."/>
            <person name="Roussel E."/>
            <person name="Miyazaki J."/>
            <person name="Reveillaud J."/>
            <person name="Jebbar M."/>
            <person name="Takai K."/>
            <person name="Maignien L."/>
            <person name="Alain K."/>
        </authorList>
    </citation>
    <scope>NUCLEOTIDE SEQUENCE [LARGE SCALE GENOMIC DNA]</scope>
    <source>
        <strain evidence="4">CDGS</strain>
    </source>
</reference>
<dbReference type="STRING" id="1712654.A7C91_10245"/>